<feature type="domain" description="Alpha/beta hydrolase fold-3" evidence="1">
    <location>
        <begin position="98"/>
        <end position="317"/>
    </location>
</feature>
<dbReference type="InterPro" id="IPR013094">
    <property type="entry name" value="AB_hydrolase_3"/>
</dbReference>
<evidence type="ECO:0000259" key="1">
    <source>
        <dbReference type="Pfam" id="PF07859"/>
    </source>
</evidence>
<comment type="caution">
    <text evidence="2">The sequence shown here is derived from an EMBL/GenBank/DDBJ whole genome shotgun (WGS) entry which is preliminary data.</text>
</comment>
<evidence type="ECO:0000313" key="2">
    <source>
        <dbReference type="EMBL" id="KAL1526774.1"/>
    </source>
</evidence>
<keyword evidence="3" id="KW-1185">Reference proteome</keyword>
<sequence length="343" mass="36930">MAGDSDSRSAESLWRHSALSTGDKLFNLGLRFFFPLRNVPEKPEALGKMRAFMERIGADSFRKLSCTTVRTARGDGTDLEILMITHPAHDPAKPAPLVLFFHGGGFTVGKAKDAALESWLITPLSQKHGANAVYASVEYRLAPEHASPAAFDDGERAFSFLTSSANLAQAHGYDLSKGVHIWGVSAGANLALSVAASVCRRGERDKLASVFADCPMMNPPCDMPSFSRNASSSMICPVKWLRWSWEVYLNAKTPEELGAALNDPRTCPHTAPGGFDGMSGLQVLLITALGDPLCDDGLQVRDALTKAGAALTHVEMQASHCVGWMFDSTTAKCAWARLATMLT</sequence>
<dbReference type="PANTHER" id="PTHR23024">
    <property type="entry name" value="ARYLACETAMIDE DEACETYLASE"/>
    <property type="match status" value="1"/>
</dbReference>
<dbReference type="EMBL" id="JBGBPQ010000003">
    <property type="protein sequence ID" value="KAL1526774.1"/>
    <property type="molecule type" value="Genomic_DNA"/>
</dbReference>
<proteinExistence type="predicted"/>
<dbReference type="InterPro" id="IPR050466">
    <property type="entry name" value="Carboxylest/Gibb_receptor"/>
</dbReference>
<reference evidence="2 3" key="1">
    <citation type="journal article" date="2024" name="Science">
        <title>Giant polyketide synthase enzymes in the biosynthesis of giant marine polyether toxins.</title>
        <authorList>
            <person name="Fallon T.R."/>
            <person name="Shende V.V."/>
            <person name="Wierzbicki I.H."/>
            <person name="Pendleton A.L."/>
            <person name="Watervoot N.F."/>
            <person name="Auber R.P."/>
            <person name="Gonzalez D.J."/>
            <person name="Wisecaver J.H."/>
            <person name="Moore B.S."/>
        </authorList>
    </citation>
    <scope>NUCLEOTIDE SEQUENCE [LARGE SCALE GENOMIC DNA]</scope>
    <source>
        <strain evidence="2 3">12B1</strain>
    </source>
</reference>
<dbReference type="AlphaFoldDB" id="A0AB34JYH2"/>
<dbReference type="InterPro" id="IPR029058">
    <property type="entry name" value="AB_hydrolase_fold"/>
</dbReference>
<gene>
    <name evidence="2" type="ORF">AB1Y20_015470</name>
</gene>
<dbReference type="Gene3D" id="3.40.50.1820">
    <property type="entry name" value="alpha/beta hydrolase"/>
    <property type="match status" value="1"/>
</dbReference>
<organism evidence="2 3">
    <name type="scientific">Prymnesium parvum</name>
    <name type="common">Toxic golden alga</name>
    <dbReference type="NCBI Taxonomy" id="97485"/>
    <lineage>
        <taxon>Eukaryota</taxon>
        <taxon>Haptista</taxon>
        <taxon>Haptophyta</taxon>
        <taxon>Prymnesiophyceae</taxon>
        <taxon>Prymnesiales</taxon>
        <taxon>Prymnesiaceae</taxon>
        <taxon>Prymnesium</taxon>
    </lineage>
</organism>
<dbReference type="Pfam" id="PF07859">
    <property type="entry name" value="Abhydrolase_3"/>
    <property type="match status" value="1"/>
</dbReference>
<dbReference type="GO" id="GO:0016787">
    <property type="term" value="F:hydrolase activity"/>
    <property type="evidence" value="ECO:0007669"/>
    <property type="project" value="InterPro"/>
</dbReference>
<name>A0AB34JYH2_PRYPA</name>
<evidence type="ECO:0000313" key="3">
    <source>
        <dbReference type="Proteomes" id="UP001515480"/>
    </source>
</evidence>
<dbReference type="Proteomes" id="UP001515480">
    <property type="component" value="Unassembled WGS sequence"/>
</dbReference>
<protein>
    <recommendedName>
        <fullName evidence="1">Alpha/beta hydrolase fold-3 domain-containing protein</fullName>
    </recommendedName>
</protein>
<dbReference type="PANTHER" id="PTHR23024:SF24">
    <property type="entry name" value="ALPHA_BETA HYDROLASE FOLD-3 DOMAIN-CONTAINING PROTEIN"/>
    <property type="match status" value="1"/>
</dbReference>
<accession>A0AB34JYH2</accession>
<dbReference type="SUPFAM" id="SSF53474">
    <property type="entry name" value="alpha/beta-Hydrolases"/>
    <property type="match status" value="1"/>
</dbReference>